<gene>
    <name evidence="2" type="ORF">ACH5RR_030638</name>
</gene>
<reference evidence="2 3" key="1">
    <citation type="submission" date="2024-11" db="EMBL/GenBank/DDBJ databases">
        <title>A near-complete genome assembly of Cinchona calisaya.</title>
        <authorList>
            <person name="Lian D.C."/>
            <person name="Zhao X.W."/>
            <person name="Wei L."/>
        </authorList>
    </citation>
    <scope>NUCLEOTIDE SEQUENCE [LARGE SCALE GENOMIC DNA]</scope>
    <source>
        <tissue evidence="2">Nenye</tissue>
    </source>
</reference>
<evidence type="ECO:0000313" key="2">
    <source>
        <dbReference type="EMBL" id="KAL3511237.1"/>
    </source>
</evidence>
<sequence length="188" mass="21790">MLGYPKSLRNDYPTLKPRLLHLAWLEEQQKFHETRVAECDERMAANPSPSPDQVPFILEERKNHSHMATYFKNEVRKMSSGELYREMRKVEDGNPVGILCHEINDVKCIYVLRKFGPYTKMVLYRTDDPQTEAAAIVTASEELKVPCKALNTAKCTEKQIHEAIDTDEDISREKRHVSPDRWNAKKSS</sequence>
<feature type="region of interest" description="Disordered" evidence="1">
    <location>
        <begin position="166"/>
        <end position="188"/>
    </location>
</feature>
<keyword evidence="3" id="KW-1185">Reference proteome</keyword>
<proteinExistence type="predicted"/>
<protein>
    <submittedName>
        <fullName evidence="2">Uncharacterized protein</fullName>
    </submittedName>
</protein>
<evidence type="ECO:0000313" key="3">
    <source>
        <dbReference type="Proteomes" id="UP001630127"/>
    </source>
</evidence>
<accession>A0ABD2YYE4</accession>
<evidence type="ECO:0000256" key="1">
    <source>
        <dbReference type="SAM" id="MobiDB-lite"/>
    </source>
</evidence>
<name>A0ABD2YYE4_9GENT</name>
<dbReference type="Proteomes" id="UP001630127">
    <property type="component" value="Unassembled WGS sequence"/>
</dbReference>
<comment type="caution">
    <text evidence="2">The sequence shown here is derived from an EMBL/GenBank/DDBJ whole genome shotgun (WGS) entry which is preliminary data.</text>
</comment>
<organism evidence="2 3">
    <name type="scientific">Cinchona calisaya</name>
    <dbReference type="NCBI Taxonomy" id="153742"/>
    <lineage>
        <taxon>Eukaryota</taxon>
        <taxon>Viridiplantae</taxon>
        <taxon>Streptophyta</taxon>
        <taxon>Embryophyta</taxon>
        <taxon>Tracheophyta</taxon>
        <taxon>Spermatophyta</taxon>
        <taxon>Magnoliopsida</taxon>
        <taxon>eudicotyledons</taxon>
        <taxon>Gunneridae</taxon>
        <taxon>Pentapetalae</taxon>
        <taxon>asterids</taxon>
        <taxon>lamiids</taxon>
        <taxon>Gentianales</taxon>
        <taxon>Rubiaceae</taxon>
        <taxon>Cinchonoideae</taxon>
        <taxon>Cinchoneae</taxon>
        <taxon>Cinchona</taxon>
    </lineage>
</organism>
<dbReference type="EMBL" id="JBJUIK010000012">
    <property type="protein sequence ID" value="KAL3511237.1"/>
    <property type="molecule type" value="Genomic_DNA"/>
</dbReference>
<dbReference type="AlphaFoldDB" id="A0ABD2YYE4"/>